<comment type="caution">
    <text evidence="1">The sequence shown here is derived from an EMBL/GenBank/DDBJ whole genome shotgun (WGS) entry which is preliminary data.</text>
</comment>
<accession>A0A6A5F0N1</accession>
<gene>
    <name evidence="1" type="ORF">PFLUV_G00163990</name>
</gene>
<dbReference type="AlphaFoldDB" id="A0A6A5F0N1"/>
<sequence length="80" mass="8823">MDAAVATKSPRQECLINMHSKEAAMGLKSCWRGCFYFVPQPDDCLESCRVTEGRKIFGNGVWLCFICCPPHGGSNLQANP</sequence>
<dbReference type="Proteomes" id="UP000465112">
    <property type="component" value="Chromosome 14"/>
</dbReference>
<name>A0A6A5F0N1_PERFL</name>
<protein>
    <submittedName>
        <fullName evidence="1">Uncharacterized protein</fullName>
    </submittedName>
</protein>
<evidence type="ECO:0000313" key="2">
    <source>
        <dbReference type="Proteomes" id="UP000465112"/>
    </source>
</evidence>
<reference evidence="1 2" key="1">
    <citation type="submission" date="2019-06" db="EMBL/GenBank/DDBJ databases">
        <title>A chromosome-scale genome assembly of the European perch, Perca fluviatilis.</title>
        <authorList>
            <person name="Roques C."/>
            <person name="Zahm M."/>
            <person name="Cabau C."/>
            <person name="Klopp C."/>
            <person name="Bouchez O."/>
            <person name="Donnadieu C."/>
            <person name="Kuhl H."/>
            <person name="Gislard M."/>
            <person name="Guendouz S."/>
            <person name="Journot L."/>
            <person name="Haffray P."/>
            <person name="Bestin A."/>
            <person name="Morvezen R."/>
            <person name="Feron R."/>
            <person name="Wen M."/>
            <person name="Jouanno E."/>
            <person name="Herpin A."/>
            <person name="Schartl M."/>
            <person name="Postlethwait J."/>
            <person name="Schaerlinger B."/>
            <person name="Chardard D."/>
            <person name="Lecocq T."/>
            <person name="Poncet C."/>
            <person name="Jaffrelo L."/>
            <person name="Lampietro C."/>
            <person name="Guiguen Y."/>
        </authorList>
    </citation>
    <scope>NUCLEOTIDE SEQUENCE [LARGE SCALE GENOMIC DNA]</scope>
    <source>
        <tissue evidence="1">Blood</tissue>
    </source>
</reference>
<dbReference type="EMBL" id="VHII01000014">
    <property type="protein sequence ID" value="KAF1380462.1"/>
    <property type="molecule type" value="Genomic_DNA"/>
</dbReference>
<evidence type="ECO:0000313" key="1">
    <source>
        <dbReference type="EMBL" id="KAF1380462.1"/>
    </source>
</evidence>
<organism evidence="1 2">
    <name type="scientific">Perca fluviatilis</name>
    <name type="common">European perch</name>
    <dbReference type="NCBI Taxonomy" id="8168"/>
    <lineage>
        <taxon>Eukaryota</taxon>
        <taxon>Metazoa</taxon>
        <taxon>Chordata</taxon>
        <taxon>Craniata</taxon>
        <taxon>Vertebrata</taxon>
        <taxon>Euteleostomi</taxon>
        <taxon>Actinopterygii</taxon>
        <taxon>Neopterygii</taxon>
        <taxon>Teleostei</taxon>
        <taxon>Neoteleostei</taxon>
        <taxon>Acanthomorphata</taxon>
        <taxon>Eupercaria</taxon>
        <taxon>Perciformes</taxon>
        <taxon>Percoidei</taxon>
        <taxon>Percidae</taxon>
        <taxon>Percinae</taxon>
        <taxon>Perca</taxon>
    </lineage>
</organism>
<keyword evidence="2" id="KW-1185">Reference proteome</keyword>
<proteinExistence type="predicted"/>